<evidence type="ECO:0000313" key="8">
    <source>
        <dbReference type="EMBL" id="KEZ41682.1"/>
    </source>
</evidence>
<dbReference type="SMART" id="SM00066">
    <property type="entry name" value="GAL4"/>
    <property type="match status" value="1"/>
</dbReference>
<dbReference type="SMART" id="SM00906">
    <property type="entry name" value="Fungal_trans"/>
    <property type="match status" value="1"/>
</dbReference>
<feature type="domain" description="Zn(2)-C6 fungal-type" evidence="7">
    <location>
        <begin position="20"/>
        <end position="49"/>
    </location>
</feature>
<dbReference type="PANTHER" id="PTHR47424">
    <property type="entry name" value="REGULATORY PROTEIN GAL4"/>
    <property type="match status" value="1"/>
</dbReference>
<feature type="region of interest" description="Disordered" evidence="6">
    <location>
        <begin position="481"/>
        <end position="568"/>
    </location>
</feature>
<dbReference type="Pfam" id="PF04082">
    <property type="entry name" value="Fungal_trans"/>
    <property type="match status" value="1"/>
</dbReference>
<dbReference type="AlphaFoldDB" id="A0A084G2X0"/>
<dbReference type="Gene3D" id="4.10.240.10">
    <property type="entry name" value="Zn(2)-C6 fungal-type DNA-binding domain"/>
    <property type="match status" value="1"/>
</dbReference>
<dbReference type="InterPro" id="IPR051127">
    <property type="entry name" value="Fungal_SecMet_Regulators"/>
</dbReference>
<reference evidence="8 9" key="1">
    <citation type="journal article" date="2014" name="Genome Announc.">
        <title>Draft genome sequence of the pathogenic fungus Scedosporium apiospermum.</title>
        <authorList>
            <person name="Vandeputte P."/>
            <person name="Ghamrawi S."/>
            <person name="Rechenmann M."/>
            <person name="Iltis A."/>
            <person name="Giraud S."/>
            <person name="Fleury M."/>
            <person name="Thornton C."/>
            <person name="Delhaes L."/>
            <person name="Meyer W."/>
            <person name="Papon N."/>
            <person name="Bouchara J.P."/>
        </authorList>
    </citation>
    <scope>NUCLEOTIDE SEQUENCE [LARGE SCALE GENOMIC DNA]</scope>
    <source>
        <strain evidence="8 9">IHEM 14462</strain>
    </source>
</reference>
<dbReference type="HOGENOM" id="CLU_019316_0_0_1"/>
<dbReference type="GO" id="GO:0000981">
    <property type="term" value="F:DNA-binding transcription factor activity, RNA polymerase II-specific"/>
    <property type="evidence" value="ECO:0007669"/>
    <property type="project" value="InterPro"/>
</dbReference>
<evidence type="ECO:0000256" key="2">
    <source>
        <dbReference type="ARBA" id="ARBA00023015"/>
    </source>
</evidence>
<protein>
    <recommendedName>
        <fullName evidence="7">Zn(2)-C6 fungal-type domain-containing protein</fullName>
    </recommendedName>
</protein>
<evidence type="ECO:0000256" key="1">
    <source>
        <dbReference type="ARBA" id="ARBA00022723"/>
    </source>
</evidence>
<feature type="compositionally biased region" description="Polar residues" evidence="6">
    <location>
        <begin position="487"/>
        <end position="497"/>
    </location>
</feature>
<dbReference type="OrthoDB" id="3990906at2759"/>
<keyword evidence="3" id="KW-0238">DNA-binding</keyword>
<dbReference type="VEuPathDB" id="FungiDB:SAPIO_CDS6846"/>
<keyword evidence="2" id="KW-0805">Transcription regulation</keyword>
<evidence type="ECO:0000259" key="7">
    <source>
        <dbReference type="PROSITE" id="PS50048"/>
    </source>
</evidence>
<dbReference type="PANTHER" id="PTHR47424:SF3">
    <property type="entry name" value="REGULATORY PROTEIN GAL4"/>
    <property type="match status" value="1"/>
</dbReference>
<dbReference type="GO" id="GO:0003677">
    <property type="term" value="F:DNA binding"/>
    <property type="evidence" value="ECO:0007669"/>
    <property type="project" value="UniProtKB-KW"/>
</dbReference>
<keyword evidence="4" id="KW-0804">Transcription</keyword>
<dbReference type="Pfam" id="PF00172">
    <property type="entry name" value="Zn_clus"/>
    <property type="match status" value="1"/>
</dbReference>
<dbReference type="PROSITE" id="PS50048">
    <property type="entry name" value="ZN2_CY6_FUNGAL_2"/>
    <property type="match status" value="1"/>
</dbReference>
<dbReference type="SUPFAM" id="SSF57701">
    <property type="entry name" value="Zn2/Cys6 DNA-binding domain"/>
    <property type="match status" value="1"/>
</dbReference>
<evidence type="ECO:0000256" key="4">
    <source>
        <dbReference type="ARBA" id="ARBA00023163"/>
    </source>
</evidence>
<keyword evidence="5" id="KW-0539">Nucleus</keyword>
<dbReference type="KEGG" id="sapo:SAPIO_CDS6846"/>
<dbReference type="OMA" id="YVIAPNT"/>
<dbReference type="RefSeq" id="XP_016641481.1">
    <property type="nucleotide sequence ID" value="XM_016788844.1"/>
</dbReference>
<evidence type="ECO:0000256" key="6">
    <source>
        <dbReference type="SAM" id="MobiDB-lite"/>
    </source>
</evidence>
<evidence type="ECO:0000313" key="9">
    <source>
        <dbReference type="Proteomes" id="UP000028545"/>
    </source>
</evidence>
<accession>A0A084G2X0</accession>
<keyword evidence="1" id="KW-0479">Metal-binding</keyword>
<evidence type="ECO:0000256" key="3">
    <source>
        <dbReference type="ARBA" id="ARBA00023125"/>
    </source>
</evidence>
<dbReference type="CDD" id="cd00067">
    <property type="entry name" value="GAL4"/>
    <property type="match status" value="1"/>
</dbReference>
<dbReference type="InterPro" id="IPR001138">
    <property type="entry name" value="Zn2Cys6_DnaBD"/>
</dbReference>
<evidence type="ECO:0000256" key="5">
    <source>
        <dbReference type="ARBA" id="ARBA00023242"/>
    </source>
</evidence>
<dbReference type="GO" id="GO:0008270">
    <property type="term" value="F:zinc ion binding"/>
    <property type="evidence" value="ECO:0007669"/>
    <property type="project" value="InterPro"/>
</dbReference>
<dbReference type="PROSITE" id="PS00463">
    <property type="entry name" value="ZN2_CY6_FUNGAL_1"/>
    <property type="match status" value="1"/>
</dbReference>
<dbReference type="EMBL" id="JOWA01000108">
    <property type="protein sequence ID" value="KEZ41682.1"/>
    <property type="molecule type" value="Genomic_DNA"/>
</dbReference>
<feature type="region of interest" description="Disordered" evidence="6">
    <location>
        <begin position="100"/>
        <end position="125"/>
    </location>
</feature>
<comment type="caution">
    <text evidence="8">The sequence shown here is derived from an EMBL/GenBank/DDBJ whole genome shotgun (WGS) entry which is preliminary data.</text>
</comment>
<proteinExistence type="predicted"/>
<name>A0A084G2X0_PSEDA</name>
<gene>
    <name evidence="8" type="ORF">SAPIO_CDS6846</name>
</gene>
<dbReference type="Proteomes" id="UP000028545">
    <property type="component" value="Unassembled WGS sequence"/>
</dbReference>
<dbReference type="InterPro" id="IPR007219">
    <property type="entry name" value="XnlR_reg_dom"/>
</dbReference>
<sequence length="644" mass="72075">MASPSLTVGGRSARKRTSEACERCRDKRIKCNGLQPCDQCQKKEAECVFAFAPQGGKAFAYQLVPTEMRREGLVQLNPQTGCFEYYASSLGKRISFMEETPNSTPLPKKRRLGQINQPSKPYSDRPRSLGLDELTGFCDYVIAPNTLRYDRSLRDGIASRHLAAFFRTIHLYMPILDQAKFESKYNTLRTLFGDRRLFSPTHDDPNRPQFVCLLYAVLAMGALYEDDREDSPSWASWYFAEAQDMLGRLLEAANLQLVQAALFLGAYAQHAMKPSLAYILTGTATRLAFSIGLNIESEYRFLPFDVEESRRTYWMAFIQEVELSLDSGRPMTFPTSEAIVNYPTDQLLSNESTSRHPPANFIRHLADIAKIMQRVLQLVNTPTDQQKSAGYEEVEELRQELVCWRVSLPPYFRFEEIEGEGDPPCDAVSDSKRQQGSLRIHQERQEDWDLCNVAVEIFEKIELKASKRCAEVVRQFLTRWDCPKPQPSSDNTTSIPSGSLREGILPQSNATPAAQPLTPFPSNAQEPVGSPVFASEGGFSRRTSVRNKSQVPCEPPGSVVSADDATTASPPVSLSGLQAELYGAFYDNDQDAFGFDAPPPPLLGSNDPTAHALGLCFDVVTDLSWLQSGNLDPCNVRLPRDWQP</sequence>
<dbReference type="InterPro" id="IPR036864">
    <property type="entry name" value="Zn2-C6_fun-type_DNA-bd_sf"/>
</dbReference>
<dbReference type="GO" id="GO:0006351">
    <property type="term" value="P:DNA-templated transcription"/>
    <property type="evidence" value="ECO:0007669"/>
    <property type="project" value="InterPro"/>
</dbReference>
<organism evidence="8 9">
    <name type="scientific">Pseudallescheria apiosperma</name>
    <name type="common">Scedosporium apiospermum</name>
    <dbReference type="NCBI Taxonomy" id="563466"/>
    <lineage>
        <taxon>Eukaryota</taxon>
        <taxon>Fungi</taxon>
        <taxon>Dikarya</taxon>
        <taxon>Ascomycota</taxon>
        <taxon>Pezizomycotina</taxon>
        <taxon>Sordariomycetes</taxon>
        <taxon>Hypocreomycetidae</taxon>
        <taxon>Microascales</taxon>
        <taxon>Microascaceae</taxon>
        <taxon>Scedosporium</taxon>
    </lineage>
</organism>
<dbReference type="GeneID" id="27725918"/>
<dbReference type="CDD" id="cd12148">
    <property type="entry name" value="fungal_TF_MHR"/>
    <property type="match status" value="1"/>
</dbReference>
<feature type="region of interest" description="Disordered" evidence="6">
    <location>
        <begin position="419"/>
        <end position="440"/>
    </location>
</feature>
<keyword evidence="9" id="KW-1185">Reference proteome</keyword>